<dbReference type="EMBL" id="FRBD01000003">
    <property type="protein sequence ID" value="SHK40559.1"/>
    <property type="molecule type" value="Genomic_DNA"/>
</dbReference>
<gene>
    <name evidence="3" type="ORF">SAMN05216463_10319</name>
</gene>
<reference evidence="3 4" key="1">
    <citation type="submission" date="2016-11" db="EMBL/GenBank/DDBJ databases">
        <authorList>
            <person name="Jaros S."/>
            <person name="Januszkiewicz K."/>
            <person name="Wedrychowicz H."/>
        </authorList>
    </citation>
    <scope>NUCLEOTIDE SEQUENCE [LARGE SCALE GENOMIC DNA]</scope>
    <source>
        <strain evidence="3 4">KHT3</strain>
    </source>
</reference>
<evidence type="ECO:0000256" key="1">
    <source>
        <dbReference type="SAM" id="MobiDB-lite"/>
    </source>
</evidence>
<feature type="region of interest" description="Disordered" evidence="1">
    <location>
        <begin position="67"/>
        <end position="134"/>
    </location>
</feature>
<keyword evidence="2" id="KW-1133">Transmembrane helix</keyword>
<dbReference type="AlphaFoldDB" id="A0A1M6S7D1"/>
<feature type="compositionally biased region" description="Acidic residues" evidence="1">
    <location>
        <begin position="109"/>
        <end position="130"/>
    </location>
</feature>
<proteinExistence type="predicted"/>
<dbReference type="OrthoDB" id="1072801at2"/>
<protein>
    <submittedName>
        <fullName evidence="3">Uncharacterized protein</fullName>
    </submittedName>
</protein>
<keyword evidence="2" id="KW-0472">Membrane</keyword>
<name>A0A1M6S7D1_XYLRU</name>
<keyword evidence="2" id="KW-0812">Transmembrane</keyword>
<evidence type="ECO:0000313" key="4">
    <source>
        <dbReference type="Proteomes" id="UP000184130"/>
    </source>
</evidence>
<evidence type="ECO:0000256" key="2">
    <source>
        <dbReference type="SAM" id="Phobius"/>
    </source>
</evidence>
<accession>A0A1M6S7D1</accession>
<dbReference type="Proteomes" id="UP000184130">
    <property type="component" value="Unassembled WGS sequence"/>
</dbReference>
<organism evidence="3 4">
    <name type="scientific">Xylanibacter ruminicola</name>
    <name type="common">Prevotella ruminicola</name>
    <dbReference type="NCBI Taxonomy" id="839"/>
    <lineage>
        <taxon>Bacteria</taxon>
        <taxon>Pseudomonadati</taxon>
        <taxon>Bacteroidota</taxon>
        <taxon>Bacteroidia</taxon>
        <taxon>Bacteroidales</taxon>
        <taxon>Prevotellaceae</taxon>
        <taxon>Xylanibacter</taxon>
    </lineage>
</organism>
<dbReference type="RefSeq" id="WP_073204699.1">
    <property type="nucleotide sequence ID" value="NZ_FRBD01000003.1"/>
</dbReference>
<sequence length="184" mass="20141">MGAFAIYAFVVTGLYILYMSAVIMKDLFGKKGQKKDAAEEFNTADIGEESSTVIDETEDGFHVHQSGEAAADAGQEPAEEEHPEDNGSSASQQAGVREVSISSGSATQEDQEQPVDDNPDDETLLQEESEASQAEYERLVAVKKEMLSIKPSYQDEYTNDEYRASTARPLSEQSRILCKMVGNL</sequence>
<feature type="transmembrane region" description="Helical" evidence="2">
    <location>
        <begin position="6"/>
        <end position="24"/>
    </location>
</feature>
<evidence type="ECO:0000313" key="3">
    <source>
        <dbReference type="EMBL" id="SHK40559.1"/>
    </source>
</evidence>
<feature type="compositionally biased region" description="Polar residues" evidence="1">
    <location>
        <begin position="86"/>
        <end position="108"/>
    </location>
</feature>